<dbReference type="InterPro" id="IPR036397">
    <property type="entry name" value="RNaseH_sf"/>
</dbReference>
<dbReference type="Gene3D" id="3.30.420.10">
    <property type="entry name" value="Ribonuclease H-like superfamily/Ribonuclease H"/>
    <property type="match status" value="1"/>
</dbReference>
<feature type="domain" description="Transposase Tc1-like" evidence="1">
    <location>
        <begin position="57"/>
        <end position="119"/>
    </location>
</feature>
<dbReference type="Pfam" id="PF01498">
    <property type="entry name" value="HTH_Tnp_Tc3_2"/>
    <property type="match status" value="1"/>
</dbReference>
<dbReference type="InterPro" id="IPR002492">
    <property type="entry name" value="Transposase_Tc1-like"/>
</dbReference>
<gene>
    <name evidence="2" type="ORF">VTL71DRAFT_8376</name>
</gene>
<evidence type="ECO:0000313" key="3">
    <source>
        <dbReference type="Proteomes" id="UP001595075"/>
    </source>
</evidence>
<accession>A0ABR4CXF6</accession>
<keyword evidence="3" id="KW-1185">Reference proteome</keyword>
<dbReference type="Proteomes" id="UP001595075">
    <property type="component" value="Unassembled WGS sequence"/>
</dbReference>
<protein>
    <recommendedName>
        <fullName evidence="1">Transposase Tc1-like domain-containing protein</fullName>
    </recommendedName>
</protein>
<sequence length="154" mass="18510">MAIRYGKSPVEVIKMLDLTERRVKYALQAPDTPKKQTGRPLKLDTAQRQQLVDFICQSKKNRRMTYLELSQEFLYWNAGPEAIENALKREGFGLRTAIYKPPIFKKNRKLRLAFAIEHRGWTVYNWYKFLWSDETWVKYGRYRKTKLLRRTSEE</sequence>
<comment type="caution">
    <text evidence="2">The sequence shown here is derived from an EMBL/GenBank/DDBJ whole genome shotgun (WGS) entry which is preliminary data.</text>
</comment>
<evidence type="ECO:0000259" key="1">
    <source>
        <dbReference type="Pfam" id="PF01498"/>
    </source>
</evidence>
<proteinExistence type="predicted"/>
<dbReference type="EMBL" id="JAZHXI010000002">
    <property type="protein sequence ID" value="KAL2074598.1"/>
    <property type="molecule type" value="Genomic_DNA"/>
</dbReference>
<reference evidence="2 3" key="1">
    <citation type="journal article" date="2024" name="Commun. Biol.">
        <title>Comparative genomic analysis of thermophilic fungi reveals convergent evolutionary adaptations and gene losses.</title>
        <authorList>
            <person name="Steindorff A.S."/>
            <person name="Aguilar-Pontes M.V."/>
            <person name="Robinson A.J."/>
            <person name="Andreopoulos B."/>
            <person name="LaButti K."/>
            <person name="Kuo A."/>
            <person name="Mondo S."/>
            <person name="Riley R."/>
            <person name="Otillar R."/>
            <person name="Haridas S."/>
            <person name="Lipzen A."/>
            <person name="Grimwood J."/>
            <person name="Schmutz J."/>
            <person name="Clum A."/>
            <person name="Reid I.D."/>
            <person name="Moisan M.C."/>
            <person name="Butler G."/>
            <person name="Nguyen T.T.M."/>
            <person name="Dewar K."/>
            <person name="Conant G."/>
            <person name="Drula E."/>
            <person name="Henrissat B."/>
            <person name="Hansel C."/>
            <person name="Singer S."/>
            <person name="Hutchinson M.I."/>
            <person name="de Vries R.P."/>
            <person name="Natvig D.O."/>
            <person name="Powell A.J."/>
            <person name="Tsang A."/>
            <person name="Grigoriev I.V."/>
        </authorList>
    </citation>
    <scope>NUCLEOTIDE SEQUENCE [LARGE SCALE GENOMIC DNA]</scope>
    <source>
        <strain evidence="2 3">CBS 494.80</strain>
    </source>
</reference>
<evidence type="ECO:0000313" key="2">
    <source>
        <dbReference type="EMBL" id="KAL2074598.1"/>
    </source>
</evidence>
<organism evidence="2 3">
    <name type="scientific">Oculimacula yallundae</name>
    <dbReference type="NCBI Taxonomy" id="86028"/>
    <lineage>
        <taxon>Eukaryota</taxon>
        <taxon>Fungi</taxon>
        <taxon>Dikarya</taxon>
        <taxon>Ascomycota</taxon>
        <taxon>Pezizomycotina</taxon>
        <taxon>Leotiomycetes</taxon>
        <taxon>Helotiales</taxon>
        <taxon>Ploettnerulaceae</taxon>
        <taxon>Oculimacula</taxon>
    </lineage>
</organism>
<name>A0ABR4CXF6_9HELO</name>